<accession>A0A7C4KG78</accession>
<protein>
    <submittedName>
        <fullName evidence="1">DUF488 family protein</fullName>
    </submittedName>
</protein>
<name>A0A7C4KG78_9CHLR</name>
<dbReference type="EMBL" id="DSYK01000148">
    <property type="protein sequence ID" value="HGS20792.1"/>
    <property type="molecule type" value="Genomic_DNA"/>
</dbReference>
<dbReference type="InterPro" id="IPR052552">
    <property type="entry name" value="YeaO-like"/>
</dbReference>
<gene>
    <name evidence="1" type="ORF">ENT37_02855</name>
</gene>
<dbReference type="AlphaFoldDB" id="A0A7C4KG78"/>
<organism evidence="1">
    <name type="scientific">Anaerolinea thermolimosa</name>
    <dbReference type="NCBI Taxonomy" id="229919"/>
    <lineage>
        <taxon>Bacteria</taxon>
        <taxon>Bacillati</taxon>
        <taxon>Chloroflexota</taxon>
        <taxon>Anaerolineae</taxon>
        <taxon>Anaerolineales</taxon>
        <taxon>Anaerolineaceae</taxon>
        <taxon>Anaerolinea</taxon>
    </lineage>
</organism>
<proteinExistence type="predicted"/>
<sequence length="64" mass="7666">MLPDFTPRWCYYREQERNSVAWRFLAEAARQGNVTLLYGARDVEHNSALVLRDFLKDYLKKDVE</sequence>
<evidence type="ECO:0000313" key="1">
    <source>
        <dbReference type="EMBL" id="HGS20792.1"/>
    </source>
</evidence>
<reference evidence="1" key="1">
    <citation type="journal article" date="2020" name="mSystems">
        <title>Genome- and Community-Level Interaction Insights into Carbon Utilization and Element Cycling Functions of Hydrothermarchaeota in Hydrothermal Sediment.</title>
        <authorList>
            <person name="Zhou Z."/>
            <person name="Liu Y."/>
            <person name="Xu W."/>
            <person name="Pan J."/>
            <person name="Luo Z.H."/>
            <person name="Li M."/>
        </authorList>
    </citation>
    <scope>NUCLEOTIDE SEQUENCE [LARGE SCALE GENOMIC DNA]</scope>
    <source>
        <strain evidence="1">SpSt-573</strain>
    </source>
</reference>
<comment type="caution">
    <text evidence="1">The sequence shown here is derived from an EMBL/GenBank/DDBJ whole genome shotgun (WGS) entry which is preliminary data.</text>
</comment>
<dbReference type="Pfam" id="PF22752">
    <property type="entry name" value="DUF488-N3i"/>
    <property type="match status" value="1"/>
</dbReference>